<evidence type="ECO:0000256" key="3">
    <source>
        <dbReference type="ARBA" id="ARBA00023125"/>
    </source>
</evidence>
<reference evidence="6 7" key="1">
    <citation type="submission" date="2020-08" db="EMBL/GenBank/DDBJ databases">
        <title>Genomic Encyclopedia of Type Strains, Phase IV (KMG-IV): sequencing the most valuable type-strain genomes for metagenomic binning, comparative biology and taxonomic classification.</title>
        <authorList>
            <person name="Goeker M."/>
        </authorList>
    </citation>
    <scope>NUCLEOTIDE SEQUENCE [LARGE SCALE GENOMIC DNA]</scope>
    <source>
        <strain evidence="6 7">DSM 26944</strain>
    </source>
</reference>
<dbReference type="Proteomes" id="UP000555546">
    <property type="component" value="Unassembled WGS sequence"/>
</dbReference>
<evidence type="ECO:0000256" key="2">
    <source>
        <dbReference type="ARBA" id="ARBA00023015"/>
    </source>
</evidence>
<dbReference type="RefSeq" id="WP_235992736.1">
    <property type="nucleotide sequence ID" value="NZ_JACIJG010000016.1"/>
</dbReference>
<evidence type="ECO:0000313" key="6">
    <source>
        <dbReference type="EMBL" id="MBB5703654.1"/>
    </source>
</evidence>
<dbReference type="InterPro" id="IPR000847">
    <property type="entry name" value="LysR_HTH_N"/>
</dbReference>
<dbReference type="GO" id="GO:0003700">
    <property type="term" value="F:DNA-binding transcription factor activity"/>
    <property type="evidence" value="ECO:0007669"/>
    <property type="project" value="InterPro"/>
</dbReference>
<protein>
    <submittedName>
        <fullName evidence="6">DNA-binding transcriptional LysR family regulator</fullName>
    </submittedName>
</protein>
<proteinExistence type="inferred from homology"/>
<dbReference type="InterPro" id="IPR036388">
    <property type="entry name" value="WH-like_DNA-bd_sf"/>
</dbReference>
<dbReference type="SUPFAM" id="SSF53850">
    <property type="entry name" value="Periplasmic binding protein-like II"/>
    <property type="match status" value="1"/>
</dbReference>
<dbReference type="PROSITE" id="PS50931">
    <property type="entry name" value="HTH_LYSR"/>
    <property type="match status" value="1"/>
</dbReference>
<gene>
    <name evidence="6" type="ORF">FHS76_003563</name>
</gene>
<evidence type="ECO:0000256" key="4">
    <source>
        <dbReference type="ARBA" id="ARBA00023163"/>
    </source>
</evidence>
<dbReference type="InterPro" id="IPR036390">
    <property type="entry name" value="WH_DNA-bd_sf"/>
</dbReference>
<evidence type="ECO:0000256" key="1">
    <source>
        <dbReference type="ARBA" id="ARBA00009437"/>
    </source>
</evidence>
<dbReference type="PANTHER" id="PTHR30419">
    <property type="entry name" value="HTH-TYPE TRANSCRIPTIONAL REGULATOR YBHD"/>
    <property type="match status" value="1"/>
</dbReference>
<dbReference type="PANTHER" id="PTHR30419:SF8">
    <property type="entry name" value="NITROGEN ASSIMILATION TRANSCRIPTIONAL ACTIVATOR-RELATED"/>
    <property type="match status" value="1"/>
</dbReference>
<evidence type="ECO:0000313" key="7">
    <source>
        <dbReference type="Proteomes" id="UP000555546"/>
    </source>
</evidence>
<name>A0A7W9B0N3_9HYPH</name>
<dbReference type="InterPro" id="IPR005119">
    <property type="entry name" value="LysR_subst-bd"/>
</dbReference>
<evidence type="ECO:0000259" key="5">
    <source>
        <dbReference type="PROSITE" id="PS50931"/>
    </source>
</evidence>
<comment type="similarity">
    <text evidence="1">Belongs to the LysR transcriptional regulatory family.</text>
</comment>
<dbReference type="GO" id="GO:0005829">
    <property type="term" value="C:cytosol"/>
    <property type="evidence" value="ECO:0007669"/>
    <property type="project" value="TreeGrafter"/>
</dbReference>
<keyword evidence="3 6" id="KW-0238">DNA-binding</keyword>
<dbReference type="Gene3D" id="1.10.10.10">
    <property type="entry name" value="Winged helix-like DNA-binding domain superfamily/Winged helix DNA-binding domain"/>
    <property type="match status" value="1"/>
</dbReference>
<dbReference type="Gene3D" id="3.40.190.290">
    <property type="match status" value="1"/>
</dbReference>
<dbReference type="Pfam" id="PF03466">
    <property type="entry name" value="LysR_substrate"/>
    <property type="match status" value="1"/>
</dbReference>
<dbReference type="EMBL" id="JACIJG010000016">
    <property type="protein sequence ID" value="MBB5703654.1"/>
    <property type="molecule type" value="Genomic_DNA"/>
</dbReference>
<dbReference type="SUPFAM" id="SSF46785">
    <property type="entry name" value="Winged helix' DNA-binding domain"/>
    <property type="match status" value="1"/>
</dbReference>
<feature type="domain" description="HTH lysR-type" evidence="5">
    <location>
        <begin position="2"/>
        <end position="59"/>
    </location>
</feature>
<dbReference type="PRINTS" id="PR00039">
    <property type="entry name" value="HTHLYSR"/>
</dbReference>
<dbReference type="InterPro" id="IPR050950">
    <property type="entry name" value="HTH-type_LysR_regulators"/>
</dbReference>
<comment type="caution">
    <text evidence="6">The sequence shown here is derived from an EMBL/GenBank/DDBJ whole genome shotgun (WGS) entry which is preliminary data.</text>
</comment>
<sequence>MLSIRQIKSFQAVVELGNFSRAAERLRTSQAGISHAIRDLEALLGARLFDRTTRRVELTEAGRIFAAGALPGLAEIERAMNAVRDLGQLRMGLVRIAAPPLLGATVLPRLLQEVTQAYPNLKLRIEDVATDMIAPRVRSGLCDLGVGTFHSEEEGLDTQRILRDRLMVFIDPEHAFRLLEEVEWSALADAPIITLTRESNIRLLTEIGFETAGIALRPHLEVHQITTALSLVESGAGLAVLPAYAFAALNGRKIAARPLTGPAITRDVSIITARERTPSAATTVVRGMMRRVIRDMVPEIP</sequence>
<dbReference type="GO" id="GO:0003677">
    <property type="term" value="F:DNA binding"/>
    <property type="evidence" value="ECO:0007669"/>
    <property type="project" value="UniProtKB-KW"/>
</dbReference>
<accession>A0A7W9B0N3</accession>
<dbReference type="CDD" id="cd08440">
    <property type="entry name" value="PBP2_LTTR_like_4"/>
    <property type="match status" value="1"/>
</dbReference>
<dbReference type="FunFam" id="1.10.10.10:FF:000001">
    <property type="entry name" value="LysR family transcriptional regulator"/>
    <property type="match status" value="1"/>
</dbReference>
<keyword evidence="4" id="KW-0804">Transcription</keyword>
<dbReference type="AlphaFoldDB" id="A0A7W9B0N3"/>
<organism evidence="6 7">
    <name type="scientific">Brucella daejeonensis</name>
    <dbReference type="NCBI Taxonomy" id="659015"/>
    <lineage>
        <taxon>Bacteria</taxon>
        <taxon>Pseudomonadati</taxon>
        <taxon>Pseudomonadota</taxon>
        <taxon>Alphaproteobacteria</taxon>
        <taxon>Hyphomicrobiales</taxon>
        <taxon>Brucellaceae</taxon>
        <taxon>Brucella/Ochrobactrum group</taxon>
        <taxon>Brucella</taxon>
    </lineage>
</organism>
<keyword evidence="7" id="KW-1185">Reference proteome</keyword>
<keyword evidence="2" id="KW-0805">Transcription regulation</keyword>
<dbReference type="Pfam" id="PF00126">
    <property type="entry name" value="HTH_1"/>
    <property type="match status" value="1"/>
</dbReference>